<evidence type="ECO:0000256" key="1">
    <source>
        <dbReference type="ARBA" id="ARBA00005384"/>
    </source>
</evidence>
<dbReference type="CDD" id="cd00609">
    <property type="entry name" value="AAT_like"/>
    <property type="match status" value="1"/>
</dbReference>
<keyword evidence="2" id="KW-0663">Pyridoxal phosphate</keyword>
<dbReference type="Pfam" id="PF00155">
    <property type="entry name" value="Aminotran_1_2"/>
    <property type="match status" value="1"/>
</dbReference>
<accession>A0A9Y2IE93</accession>
<evidence type="ECO:0000313" key="8">
    <source>
        <dbReference type="Proteomes" id="UP001236014"/>
    </source>
</evidence>
<comment type="similarity">
    <text evidence="1">In the C-terminal section; belongs to the class-I pyridoxal-phosphate-dependent aminotransferase family.</text>
</comment>
<reference evidence="7 8" key="1">
    <citation type="submission" date="2023-06" db="EMBL/GenBank/DDBJ databases">
        <authorList>
            <person name="Oyuntsetseg B."/>
            <person name="Kim S.B."/>
        </authorList>
    </citation>
    <scope>NUCLEOTIDE SEQUENCE [LARGE SCALE GENOMIC DNA]</scope>
    <source>
        <strain evidence="7 8">2-15</strain>
    </source>
</reference>
<name>A0A9Y2IE93_9PSEU</name>
<gene>
    <name evidence="7" type="ORF">QRX50_41885</name>
</gene>
<keyword evidence="7" id="KW-0032">Aminotransferase</keyword>
<organism evidence="7 8">
    <name type="scientific">Amycolatopsis carbonis</name>
    <dbReference type="NCBI Taxonomy" id="715471"/>
    <lineage>
        <taxon>Bacteria</taxon>
        <taxon>Bacillati</taxon>
        <taxon>Actinomycetota</taxon>
        <taxon>Actinomycetes</taxon>
        <taxon>Pseudonocardiales</taxon>
        <taxon>Pseudonocardiaceae</taxon>
        <taxon>Amycolatopsis</taxon>
    </lineage>
</organism>
<evidence type="ECO:0000256" key="5">
    <source>
        <dbReference type="ARBA" id="ARBA00023163"/>
    </source>
</evidence>
<dbReference type="InterPro" id="IPR015424">
    <property type="entry name" value="PyrdxlP-dep_Trfase"/>
</dbReference>
<dbReference type="Gene3D" id="3.40.640.10">
    <property type="entry name" value="Type I PLP-dependent aspartate aminotransferase-like (Major domain)"/>
    <property type="match status" value="1"/>
</dbReference>
<evidence type="ECO:0000313" key="7">
    <source>
        <dbReference type="EMBL" id="WIX77884.1"/>
    </source>
</evidence>
<dbReference type="KEGG" id="acab:QRX50_41885"/>
<protein>
    <submittedName>
        <fullName evidence="7">PLP-dependent aminotransferase family protein</fullName>
    </submittedName>
</protein>
<dbReference type="InterPro" id="IPR036390">
    <property type="entry name" value="WH_DNA-bd_sf"/>
</dbReference>
<dbReference type="InterPro" id="IPR036388">
    <property type="entry name" value="WH-like_DNA-bd_sf"/>
</dbReference>
<dbReference type="AlphaFoldDB" id="A0A9Y2IE93"/>
<dbReference type="InterPro" id="IPR015421">
    <property type="entry name" value="PyrdxlP-dep_Trfase_major"/>
</dbReference>
<dbReference type="SUPFAM" id="SSF46785">
    <property type="entry name" value="Winged helix' DNA-binding domain"/>
    <property type="match status" value="1"/>
</dbReference>
<dbReference type="GO" id="GO:0008483">
    <property type="term" value="F:transaminase activity"/>
    <property type="evidence" value="ECO:0007669"/>
    <property type="project" value="UniProtKB-KW"/>
</dbReference>
<proteinExistence type="inferred from homology"/>
<evidence type="ECO:0000256" key="2">
    <source>
        <dbReference type="ARBA" id="ARBA00022898"/>
    </source>
</evidence>
<dbReference type="GO" id="GO:0003700">
    <property type="term" value="F:DNA-binding transcription factor activity"/>
    <property type="evidence" value="ECO:0007669"/>
    <property type="project" value="InterPro"/>
</dbReference>
<evidence type="ECO:0000259" key="6">
    <source>
        <dbReference type="PROSITE" id="PS50949"/>
    </source>
</evidence>
<dbReference type="EMBL" id="CP127294">
    <property type="protein sequence ID" value="WIX77884.1"/>
    <property type="molecule type" value="Genomic_DNA"/>
</dbReference>
<dbReference type="Pfam" id="PF00392">
    <property type="entry name" value="GntR"/>
    <property type="match status" value="1"/>
</dbReference>
<dbReference type="GO" id="GO:0003677">
    <property type="term" value="F:DNA binding"/>
    <property type="evidence" value="ECO:0007669"/>
    <property type="project" value="UniProtKB-KW"/>
</dbReference>
<evidence type="ECO:0000256" key="3">
    <source>
        <dbReference type="ARBA" id="ARBA00023015"/>
    </source>
</evidence>
<keyword evidence="3" id="KW-0805">Transcription regulation</keyword>
<dbReference type="InterPro" id="IPR000524">
    <property type="entry name" value="Tscrpt_reg_HTH_GntR"/>
</dbReference>
<dbReference type="PANTHER" id="PTHR46577:SF1">
    <property type="entry name" value="HTH-TYPE TRANSCRIPTIONAL REGULATORY PROTEIN GABR"/>
    <property type="match status" value="1"/>
</dbReference>
<feature type="domain" description="HTH gntR-type" evidence="6">
    <location>
        <begin position="11"/>
        <end position="79"/>
    </location>
</feature>
<sequence>MDFHVTLAGRGDLGTRIYRELRDAILDGRLRSGERLPPTRELAKRLSVSRNTVAVAYDRLTADGFLAGRVGSGTYVSAELPAGRTRQAPAGSARPREVWRTLPPLEPAGTDPEYDFRVGIPDARLFPMQAWRRLLSAELRGTGSAHYGDPAGHAGLRAAIARHVGVSRSVRADAGDVLVTQGAQQALDLLCRVLVEPGDRVAMEEPGYRMARLLFRSHGAEIVGVPVDGEGLQVSALPPRTRLVYVTPSHQFPLGTPMSLARRTALLDWAERTGAIVIEDDYDSEFRFSDRPLEPLQSLDRAGCVAYVGSFSKTLLPVLRLGFLVAPRSLRDALLYARQLADWHGDHHAQAALARFLDEGPFARHIRKATREYAARHEHITKLLHEEFAELLTPVPSAAGLHLCALSDVDVELVAARANQAGVGVQSLAGLCGEPAPSGLALGYGAVAPEKIEAGLAVLRRVFDEG</sequence>
<dbReference type="CDD" id="cd07377">
    <property type="entry name" value="WHTH_GntR"/>
    <property type="match status" value="1"/>
</dbReference>
<dbReference type="RefSeq" id="WP_285968621.1">
    <property type="nucleotide sequence ID" value="NZ_CP127294.1"/>
</dbReference>
<dbReference type="GO" id="GO:0030170">
    <property type="term" value="F:pyridoxal phosphate binding"/>
    <property type="evidence" value="ECO:0007669"/>
    <property type="project" value="InterPro"/>
</dbReference>
<keyword evidence="4" id="KW-0238">DNA-binding</keyword>
<dbReference type="Proteomes" id="UP001236014">
    <property type="component" value="Chromosome"/>
</dbReference>
<dbReference type="PROSITE" id="PS50949">
    <property type="entry name" value="HTH_GNTR"/>
    <property type="match status" value="1"/>
</dbReference>
<dbReference type="PANTHER" id="PTHR46577">
    <property type="entry name" value="HTH-TYPE TRANSCRIPTIONAL REGULATORY PROTEIN GABR"/>
    <property type="match status" value="1"/>
</dbReference>
<dbReference type="InterPro" id="IPR004839">
    <property type="entry name" value="Aminotransferase_I/II_large"/>
</dbReference>
<evidence type="ECO:0000256" key="4">
    <source>
        <dbReference type="ARBA" id="ARBA00023125"/>
    </source>
</evidence>
<dbReference type="PRINTS" id="PR00035">
    <property type="entry name" value="HTHGNTR"/>
</dbReference>
<keyword evidence="5" id="KW-0804">Transcription</keyword>
<keyword evidence="7" id="KW-0808">Transferase</keyword>
<dbReference type="SUPFAM" id="SSF53383">
    <property type="entry name" value="PLP-dependent transferases"/>
    <property type="match status" value="1"/>
</dbReference>
<dbReference type="InterPro" id="IPR051446">
    <property type="entry name" value="HTH_trans_reg/aminotransferase"/>
</dbReference>
<dbReference type="SMART" id="SM00345">
    <property type="entry name" value="HTH_GNTR"/>
    <property type="match status" value="1"/>
</dbReference>
<dbReference type="Gene3D" id="1.10.10.10">
    <property type="entry name" value="Winged helix-like DNA-binding domain superfamily/Winged helix DNA-binding domain"/>
    <property type="match status" value="1"/>
</dbReference>
<keyword evidence="8" id="KW-1185">Reference proteome</keyword>